<dbReference type="InterPro" id="IPR023058">
    <property type="entry name" value="PPIase_PpiC_CS"/>
</dbReference>
<evidence type="ECO:0000313" key="3">
    <source>
        <dbReference type="EMBL" id="VAX08926.1"/>
    </source>
</evidence>
<dbReference type="InterPro" id="IPR000297">
    <property type="entry name" value="PPIase_PpiC"/>
</dbReference>
<dbReference type="SUPFAM" id="SSF109998">
    <property type="entry name" value="Triger factor/SurA peptide-binding domain-like"/>
    <property type="match status" value="1"/>
</dbReference>
<dbReference type="PROSITE" id="PS01096">
    <property type="entry name" value="PPIC_PPIASE_1"/>
    <property type="match status" value="1"/>
</dbReference>
<dbReference type="PROSITE" id="PS51257">
    <property type="entry name" value="PROKAR_LIPOPROTEIN"/>
    <property type="match status" value="1"/>
</dbReference>
<dbReference type="EMBL" id="UOFX01000044">
    <property type="protein sequence ID" value="VAX08926.1"/>
    <property type="molecule type" value="Genomic_DNA"/>
</dbReference>
<organism evidence="3">
    <name type="scientific">hydrothermal vent metagenome</name>
    <dbReference type="NCBI Taxonomy" id="652676"/>
    <lineage>
        <taxon>unclassified sequences</taxon>
        <taxon>metagenomes</taxon>
        <taxon>ecological metagenomes</taxon>
    </lineage>
</organism>
<dbReference type="SUPFAM" id="SSF54534">
    <property type="entry name" value="FKBP-like"/>
    <property type="match status" value="1"/>
</dbReference>
<accession>A0A3B1ASG9</accession>
<dbReference type="PROSITE" id="PS50198">
    <property type="entry name" value="PPIC_PPIASE_2"/>
    <property type="match status" value="1"/>
</dbReference>
<gene>
    <name evidence="3" type="ORF">MNBD_GAMMA26-2181</name>
</gene>
<feature type="region of interest" description="Disordered" evidence="1">
    <location>
        <begin position="28"/>
        <end position="67"/>
    </location>
</feature>
<evidence type="ECO:0000259" key="2">
    <source>
        <dbReference type="PROSITE" id="PS50198"/>
    </source>
</evidence>
<evidence type="ECO:0000256" key="1">
    <source>
        <dbReference type="SAM" id="MobiDB-lite"/>
    </source>
</evidence>
<sequence>MNLALKLLLITLTGLLLAACSEEPPATTQQVQVAEEQATPVSAPAPDQVPTAAPTPTPDAIKVPEKKPSLDDPDVMVIVNGTPVSKAMYAVFFQQWSHARQGATGETSDEQVAILNELINAMLLTQEAEANGFDKRPEVAALLTLLRTRALTEMSVANYVQQRQITEHELRELYDKHVNNLPREEFKARHILLDTEEDAIAVITELTGGVDFIELAKTHSTGPSAPQGGDLGWFSATQMVRPFANAIIALQNGSHSTAPVKTEFGWHVILREESRNASPPTFAEVQDQILEAKQREVVVAYVKELRDKADIQLRPPATAPTEQAPAE</sequence>
<protein>
    <recommendedName>
        <fullName evidence="2">PpiC domain-containing protein</fullName>
    </recommendedName>
</protein>
<dbReference type="InterPro" id="IPR046357">
    <property type="entry name" value="PPIase_dom_sf"/>
</dbReference>
<dbReference type="GO" id="GO:0003755">
    <property type="term" value="F:peptidyl-prolyl cis-trans isomerase activity"/>
    <property type="evidence" value="ECO:0007669"/>
    <property type="project" value="InterPro"/>
</dbReference>
<dbReference type="Pfam" id="PF00639">
    <property type="entry name" value="Rotamase"/>
    <property type="match status" value="1"/>
</dbReference>
<dbReference type="PANTHER" id="PTHR47245:SF2">
    <property type="entry name" value="PEPTIDYL-PROLYL CIS-TRANS ISOMERASE HP_0175-RELATED"/>
    <property type="match status" value="1"/>
</dbReference>
<dbReference type="Gene3D" id="1.10.8.1040">
    <property type="match status" value="1"/>
</dbReference>
<dbReference type="PANTHER" id="PTHR47245">
    <property type="entry name" value="PEPTIDYLPROLYL ISOMERASE"/>
    <property type="match status" value="1"/>
</dbReference>
<dbReference type="AlphaFoldDB" id="A0A3B1ASG9"/>
<dbReference type="Gene3D" id="3.10.50.40">
    <property type="match status" value="1"/>
</dbReference>
<proteinExistence type="predicted"/>
<reference evidence="3" key="1">
    <citation type="submission" date="2018-06" db="EMBL/GenBank/DDBJ databases">
        <authorList>
            <person name="Zhirakovskaya E."/>
        </authorList>
    </citation>
    <scope>NUCLEOTIDE SEQUENCE</scope>
</reference>
<feature type="compositionally biased region" description="Low complexity" evidence="1">
    <location>
        <begin position="44"/>
        <end position="60"/>
    </location>
</feature>
<dbReference type="InterPro" id="IPR027304">
    <property type="entry name" value="Trigger_fact/SurA_dom_sf"/>
</dbReference>
<dbReference type="InterPro" id="IPR050245">
    <property type="entry name" value="PrsA_foldase"/>
</dbReference>
<name>A0A3B1ASG9_9ZZZZ</name>
<feature type="domain" description="PpiC" evidence="2">
    <location>
        <begin position="183"/>
        <end position="273"/>
    </location>
</feature>